<comment type="caution">
    <text evidence="3">The sequence shown here is derived from an EMBL/GenBank/DDBJ whole genome shotgun (WGS) entry which is preliminary data.</text>
</comment>
<feature type="compositionally biased region" description="Polar residues" evidence="1">
    <location>
        <begin position="190"/>
        <end position="202"/>
    </location>
</feature>
<dbReference type="RefSeq" id="WP_132975057.1">
    <property type="nucleotide sequence ID" value="NZ_SMAO01000001.1"/>
</dbReference>
<keyword evidence="4" id="KW-1185">Reference proteome</keyword>
<feature type="chain" id="PRO_5020432944" evidence="2">
    <location>
        <begin position="29"/>
        <end position="289"/>
    </location>
</feature>
<dbReference type="AlphaFoldDB" id="A0A4R3N4Q0"/>
<evidence type="ECO:0000256" key="1">
    <source>
        <dbReference type="SAM" id="MobiDB-lite"/>
    </source>
</evidence>
<reference evidence="3 4" key="1">
    <citation type="submission" date="2019-03" db="EMBL/GenBank/DDBJ databases">
        <title>Genomic Encyclopedia of Type Strains, Phase IV (KMG-IV): sequencing the most valuable type-strain genomes for metagenomic binning, comparative biology and taxonomic classification.</title>
        <authorList>
            <person name="Goeker M."/>
        </authorList>
    </citation>
    <scope>NUCLEOTIDE SEQUENCE [LARGE SCALE GENOMIC DNA]</scope>
    <source>
        <strain evidence="3 4">DSM 13587</strain>
    </source>
</reference>
<feature type="compositionally biased region" description="Polar residues" evidence="1">
    <location>
        <begin position="161"/>
        <end position="177"/>
    </location>
</feature>
<organism evidence="3 4">
    <name type="scientific">Thiobaca trueperi</name>
    <dbReference type="NCBI Taxonomy" id="127458"/>
    <lineage>
        <taxon>Bacteria</taxon>
        <taxon>Pseudomonadati</taxon>
        <taxon>Pseudomonadota</taxon>
        <taxon>Gammaproteobacteria</taxon>
        <taxon>Chromatiales</taxon>
        <taxon>Chromatiaceae</taxon>
        <taxon>Thiobaca</taxon>
    </lineage>
</organism>
<sequence>MTPSFARTALAATIAAGVLLGPSGCVMAPYPTEVAISGPAVYYYTPLFYQGYVVYYDGDRPYYYQNGVNIYISTSYSGYRGLVAHYHKHRPQYERWYHSHGVNYRQYRDPRFQSAPPPGARESQPSRDRFSPPQSRNIERDSVPVYRDRTSPSRDDWTGRDGSSSPRFNRESPSNSAPREATPVYRERTSPSQNDWTGRGATSSPRFEPSSPSPRFERSAPSSPPAFERGATTGLPDRNTPSRDGWSGGDSSSSSRFERSTPSAGPAFDRGSMDRSASPMDQGRFNSPR</sequence>
<evidence type="ECO:0000313" key="3">
    <source>
        <dbReference type="EMBL" id="TCT23975.1"/>
    </source>
</evidence>
<evidence type="ECO:0000313" key="4">
    <source>
        <dbReference type="Proteomes" id="UP000295717"/>
    </source>
</evidence>
<keyword evidence="2" id="KW-0732">Signal</keyword>
<proteinExistence type="predicted"/>
<accession>A0A4R3N4Q0</accession>
<name>A0A4R3N4Q0_9GAMM</name>
<feature type="signal peptide" evidence="2">
    <location>
        <begin position="1"/>
        <end position="28"/>
    </location>
</feature>
<protein>
    <submittedName>
        <fullName evidence="3">Uncharacterized protein</fullName>
    </submittedName>
</protein>
<dbReference type="Proteomes" id="UP000295717">
    <property type="component" value="Unassembled WGS sequence"/>
</dbReference>
<feature type="compositionally biased region" description="Basic and acidic residues" evidence="1">
    <location>
        <begin position="137"/>
        <end position="159"/>
    </location>
</feature>
<gene>
    <name evidence="3" type="ORF">EDC35_101292</name>
</gene>
<feature type="compositionally biased region" description="Low complexity" evidence="1">
    <location>
        <begin position="203"/>
        <end position="228"/>
    </location>
</feature>
<evidence type="ECO:0000256" key="2">
    <source>
        <dbReference type="SAM" id="SignalP"/>
    </source>
</evidence>
<feature type="region of interest" description="Disordered" evidence="1">
    <location>
        <begin position="108"/>
        <end position="289"/>
    </location>
</feature>
<dbReference type="EMBL" id="SMAO01000001">
    <property type="protein sequence ID" value="TCT23975.1"/>
    <property type="molecule type" value="Genomic_DNA"/>
</dbReference>
<feature type="compositionally biased region" description="Low complexity" evidence="1">
    <location>
        <begin position="242"/>
        <end position="255"/>
    </location>
</feature>